<dbReference type="Gene3D" id="3.40.50.300">
    <property type="entry name" value="P-loop containing nucleotide triphosphate hydrolases"/>
    <property type="match status" value="1"/>
</dbReference>
<keyword evidence="1" id="KW-0067">ATP-binding</keyword>
<organism evidence="1 2">
    <name type="scientific">Candidatus Thiothrix singaporensis</name>
    <dbReference type="NCBI Taxonomy" id="2799669"/>
    <lineage>
        <taxon>Bacteria</taxon>
        <taxon>Pseudomonadati</taxon>
        <taxon>Pseudomonadota</taxon>
        <taxon>Gammaproteobacteria</taxon>
        <taxon>Thiotrichales</taxon>
        <taxon>Thiotrichaceae</taxon>
        <taxon>Thiothrix</taxon>
    </lineage>
</organism>
<dbReference type="GO" id="GO:0005524">
    <property type="term" value="F:ATP binding"/>
    <property type="evidence" value="ECO:0007669"/>
    <property type="project" value="UniProtKB-KW"/>
</dbReference>
<dbReference type="SUPFAM" id="SSF52540">
    <property type="entry name" value="P-loop containing nucleoside triphosphate hydrolases"/>
    <property type="match status" value="1"/>
</dbReference>
<keyword evidence="2" id="KW-1185">Reference proteome</keyword>
<proteinExistence type="predicted"/>
<protein>
    <submittedName>
        <fullName evidence="1">ATP-binding protein</fullName>
    </submittedName>
</protein>
<evidence type="ECO:0000313" key="1">
    <source>
        <dbReference type="EMBL" id="QLQ30278.1"/>
    </source>
</evidence>
<keyword evidence="1" id="KW-0547">Nucleotide-binding</keyword>
<dbReference type="InterPro" id="IPR027417">
    <property type="entry name" value="P-loop_NTPase"/>
</dbReference>
<dbReference type="KEGG" id="this:HZT40_00070"/>
<reference evidence="1" key="1">
    <citation type="submission" date="2020-06" db="EMBL/GenBank/DDBJ databases">
        <title>Analysis procedures for assessing recovery of high quality, complete, closed genomes from Nanopore long read metagenome sequencing.</title>
        <authorList>
            <person name="Bessarab I."/>
            <person name="Arumugam K."/>
            <person name="Haryono M."/>
            <person name="Liu X."/>
            <person name="Roy S."/>
            <person name="Zuniga-Montanez R.E."/>
            <person name="Qiu G."/>
            <person name="Drautz-Moses D.I."/>
            <person name="Law Y.Y."/>
            <person name="Wuertz S."/>
            <person name="Lauro F.M."/>
            <person name="Huson D.H."/>
            <person name="Williams R.B."/>
        </authorList>
    </citation>
    <scope>NUCLEOTIDE SEQUENCE [LARGE SCALE GENOMIC DNA]</scope>
    <source>
        <strain evidence="1">SSD2</strain>
    </source>
</reference>
<accession>A0A7L6AMH1</accession>
<sequence length="171" mass="17816">MSGGAVIRAGELVGVIQARDEESKIIAYCIPLDACRDCIGELPEPFASIPQDSTELQRAAAVFVGRSDELAQLEAALLGSAQAPVAITAVHGMAGVGKSWLADRFYVIHQHLFPGGYQRLALNAENPASAELLLAELAERLEISERHKTAATAAMAAATAAHAGACGKCGH</sequence>
<dbReference type="AlphaFoldDB" id="A0A7L6AMH1"/>
<name>A0A7L6AMH1_9GAMM</name>
<dbReference type="Proteomes" id="UP000510621">
    <property type="component" value="Chromosome"/>
</dbReference>
<evidence type="ECO:0000313" key="2">
    <source>
        <dbReference type="Proteomes" id="UP000510621"/>
    </source>
</evidence>
<gene>
    <name evidence="1" type="ORF">HZT40_00070</name>
</gene>
<dbReference type="EMBL" id="CP059265">
    <property type="protein sequence ID" value="QLQ30278.1"/>
    <property type="molecule type" value="Genomic_DNA"/>
</dbReference>